<evidence type="ECO:0000313" key="7">
    <source>
        <dbReference type="Proteomes" id="UP000007819"/>
    </source>
</evidence>
<name>A0A8R1W859_ACYPI</name>
<evidence type="ECO:0000256" key="5">
    <source>
        <dbReference type="SAM" id="Phobius"/>
    </source>
</evidence>
<keyword evidence="2 5" id="KW-0812">Transmembrane</keyword>
<dbReference type="GO" id="GO:0035348">
    <property type="term" value="P:acetyl-CoA transmembrane transport"/>
    <property type="evidence" value="ECO:0007669"/>
    <property type="project" value="InterPro"/>
</dbReference>
<protein>
    <recommendedName>
        <fullName evidence="8">Acetyl-coenzyme A transporter 1</fullName>
    </recommendedName>
</protein>
<evidence type="ECO:0008006" key="8">
    <source>
        <dbReference type="Google" id="ProtNLM"/>
    </source>
</evidence>
<accession>A0A8R1W859</accession>
<evidence type="ECO:0000256" key="1">
    <source>
        <dbReference type="ARBA" id="ARBA00004141"/>
    </source>
</evidence>
<dbReference type="Gene3D" id="1.20.1250.20">
    <property type="entry name" value="MFS general substrate transporter like domains"/>
    <property type="match status" value="1"/>
</dbReference>
<keyword evidence="7" id="KW-1185">Reference proteome</keyword>
<dbReference type="Pfam" id="PF13000">
    <property type="entry name" value="Acatn"/>
    <property type="match status" value="1"/>
</dbReference>
<keyword evidence="4 5" id="KW-0472">Membrane</keyword>
<dbReference type="InterPro" id="IPR036259">
    <property type="entry name" value="MFS_trans_sf"/>
</dbReference>
<feature type="transmembrane region" description="Helical" evidence="5">
    <location>
        <begin position="463"/>
        <end position="487"/>
    </location>
</feature>
<dbReference type="InterPro" id="IPR024371">
    <property type="entry name" value="AcetylCoA_trans_1-like"/>
</dbReference>
<organism evidence="6 7">
    <name type="scientific">Acyrthosiphon pisum</name>
    <name type="common">Pea aphid</name>
    <dbReference type="NCBI Taxonomy" id="7029"/>
    <lineage>
        <taxon>Eukaryota</taxon>
        <taxon>Metazoa</taxon>
        <taxon>Ecdysozoa</taxon>
        <taxon>Arthropoda</taxon>
        <taxon>Hexapoda</taxon>
        <taxon>Insecta</taxon>
        <taxon>Pterygota</taxon>
        <taxon>Neoptera</taxon>
        <taxon>Paraneoptera</taxon>
        <taxon>Hemiptera</taxon>
        <taxon>Sternorrhyncha</taxon>
        <taxon>Aphidomorpha</taxon>
        <taxon>Aphidoidea</taxon>
        <taxon>Aphididae</taxon>
        <taxon>Macrosiphini</taxon>
        <taxon>Acyrthosiphon</taxon>
    </lineage>
</organism>
<dbReference type="Proteomes" id="UP000007819">
    <property type="component" value="Chromosome A3"/>
</dbReference>
<proteinExistence type="predicted"/>
<feature type="transmembrane region" description="Helical" evidence="5">
    <location>
        <begin position="217"/>
        <end position="236"/>
    </location>
</feature>
<dbReference type="PANTHER" id="PTHR12778:SF9">
    <property type="entry name" value="ACETYL-COENZYME A TRANSPORTER 1"/>
    <property type="match status" value="1"/>
</dbReference>
<keyword evidence="3 5" id="KW-1133">Transmembrane helix</keyword>
<dbReference type="AlphaFoldDB" id="A0A8R1W859"/>
<feature type="transmembrane region" description="Helical" evidence="5">
    <location>
        <begin position="68"/>
        <end position="89"/>
    </location>
</feature>
<feature type="transmembrane region" description="Helical" evidence="5">
    <location>
        <begin position="165"/>
        <end position="191"/>
    </location>
</feature>
<dbReference type="RefSeq" id="XP_001950766.2">
    <property type="nucleotide sequence ID" value="XM_001950731.4"/>
</dbReference>
<feature type="transmembrane region" description="Helical" evidence="5">
    <location>
        <begin position="368"/>
        <end position="397"/>
    </location>
</feature>
<dbReference type="OrthoDB" id="6415790at2759"/>
<dbReference type="InterPro" id="IPR004752">
    <property type="entry name" value="AmpG_permease/AT-1"/>
</dbReference>
<reference evidence="6" key="2">
    <citation type="submission" date="2022-06" db="UniProtKB">
        <authorList>
            <consortium name="EnsemblMetazoa"/>
        </authorList>
    </citation>
    <scope>IDENTIFICATION</scope>
</reference>
<feature type="transmembrane region" description="Helical" evidence="5">
    <location>
        <begin position="332"/>
        <end position="353"/>
    </location>
</feature>
<feature type="transmembrane region" description="Helical" evidence="5">
    <location>
        <begin position="302"/>
        <end position="320"/>
    </location>
</feature>
<dbReference type="KEGG" id="api:100169508"/>
<dbReference type="PANTHER" id="PTHR12778">
    <property type="entry name" value="SOLUTE CARRIER FAMILY 33 ACETYL-COA TRANSPORTER -RELATED"/>
    <property type="match status" value="1"/>
</dbReference>
<dbReference type="SUPFAM" id="SSF103473">
    <property type="entry name" value="MFS general substrate transporter"/>
    <property type="match status" value="1"/>
</dbReference>
<feature type="transmembrane region" description="Helical" evidence="5">
    <location>
        <begin position="32"/>
        <end position="56"/>
    </location>
</feature>
<dbReference type="GO" id="GO:0008521">
    <property type="term" value="F:acetyl-CoA transmembrane transporter activity"/>
    <property type="evidence" value="ECO:0007669"/>
    <property type="project" value="InterPro"/>
</dbReference>
<feature type="transmembrane region" description="Helical" evidence="5">
    <location>
        <begin position="257"/>
        <end position="282"/>
    </location>
</feature>
<feature type="transmembrane region" description="Helical" evidence="5">
    <location>
        <begin position="132"/>
        <end position="153"/>
    </location>
</feature>
<dbReference type="GO" id="GO:0016020">
    <property type="term" value="C:membrane"/>
    <property type="evidence" value="ECO:0007669"/>
    <property type="project" value="UniProtKB-SubCell"/>
</dbReference>
<evidence type="ECO:0000256" key="2">
    <source>
        <dbReference type="ARBA" id="ARBA00022692"/>
    </source>
</evidence>
<sequence>MTLPNQKDEPKSTVTKESMLVKSNLKGDWPNIFLLLLLYIMQGIPLGIVTVIPMLLQSKQNVTYKEQALFSIVVWPFSLKLLWAPLVDALYIQKIGRRKSWLIPVQFLMGICFFYMAIDINDLLPETGKPNILKLVFVFFTSTFMAATQDIVVDGWALTLLQKKNVGYASTCAAMGQVMGVMISAVSFILFTSEDFSNKYLRITHNVGGIVTVKSLFLIWGTLFMTITTLIAIFKNEKDNRLEDNHIKLNTFQNYKLLWDILNLPSVKILAIALLTMMIGFASTDSVLTLKLIDAGVPKDNIMIIQTGMYAIKIIIPMIAVKYTSGPKPMSIYLNVTPIRLLCNSLFVLLIYYTPELIRNNGVIDIPMYYYAILLIIQTIHDIQFNIMTVALGAFYYRISDTRFGGTYMTLLNTLSNLGTLWSKSAAIGLIDVLTFKECSFDSKNNCSTLNLQNMCKSKGGDCIVIVNGYYVESIVFTIFGIIWYFIFKNILKRLQSESPTHWQINTKVQEFENDKNAYTMDVKS</sequence>
<evidence type="ECO:0000256" key="3">
    <source>
        <dbReference type="ARBA" id="ARBA00022989"/>
    </source>
</evidence>
<feature type="transmembrane region" description="Helical" evidence="5">
    <location>
        <begin position="101"/>
        <end position="120"/>
    </location>
</feature>
<evidence type="ECO:0000256" key="4">
    <source>
        <dbReference type="ARBA" id="ARBA00023136"/>
    </source>
</evidence>
<comment type="subcellular location">
    <subcellularLocation>
        <location evidence="1">Membrane</location>
        <topology evidence="1">Multi-pass membrane protein</topology>
    </subcellularLocation>
</comment>
<dbReference type="GeneID" id="100169508"/>
<reference evidence="7" key="1">
    <citation type="submission" date="2010-06" db="EMBL/GenBank/DDBJ databases">
        <authorList>
            <person name="Jiang H."/>
            <person name="Abraham K."/>
            <person name="Ali S."/>
            <person name="Alsbrooks S.L."/>
            <person name="Anim B.N."/>
            <person name="Anosike U.S."/>
            <person name="Attaway T."/>
            <person name="Bandaranaike D.P."/>
            <person name="Battles P.K."/>
            <person name="Bell S.N."/>
            <person name="Bell A.V."/>
            <person name="Beltran B."/>
            <person name="Bickham C."/>
            <person name="Bustamante Y."/>
            <person name="Caleb T."/>
            <person name="Canada A."/>
            <person name="Cardenas V."/>
            <person name="Carter K."/>
            <person name="Chacko J."/>
            <person name="Chandrabose M.N."/>
            <person name="Chavez D."/>
            <person name="Chavez A."/>
            <person name="Chen L."/>
            <person name="Chu H.-S."/>
            <person name="Claassen K.J."/>
            <person name="Cockrell R."/>
            <person name="Collins M."/>
            <person name="Cooper J.A."/>
            <person name="Cree A."/>
            <person name="Curry S.M."/>
            <person name="Da Y."/>
            <person name="Dao M.D."/>
            <person name="Das B."/>
            <person name="Davila M.-L."/>
            <person name="Davy-Carroll L."/>
            <person name="Denson S."/>
            <person name="Dinh H."/>
            <person name="Ebong V.E."/>
            <person name="Edwards J.R."/>
            <person name="Egan A."/>
            <person name="El-Daye J."/>
            <person name="Escobedo L."/>
            <person name="Fernandez S."/>
            <person name="Fernando P.R."/>
            <person name="Flagg N."/>
            <person name="Forbes L.D."/>
            <person name="Fowler R.G."/>
            <person name="Fu Q."/>
            <person name="Gabisi R.A."/>
            <person name="Ganer J."/>
            <person name="Garbino Pronczuk A."/>
            <person name="Garcia R.M."/>
            <person name="Garner T."/>
            <person name="Garrett T.E."/>
            <person name="Gonzalez D.A."/>
            <person name="Hamid H."/>
            <person name="Hawkins E.S."/>
            <person name="Hirani K."/>
            <person name="Hogues M.E."/>
            <person name="Hollins B."/>
            <person name="Hsiao C.-H."/>
            <person name="Jabil R."/>
            <person name="James M.L."/>
            <person name="Jhangiani S.N."/>
            <person name="Johnson B."/>
            <person name="Johnson Q."/>
            <person name="Joshi V."/>
            <person name="Kalu J.B."/>
            <person name="Kam C."/>
            <person name="Kashfia A."/>
            <person name="Keebler J."/>
            <person name="Kisamo H."/>
            <person name="Kovar C.L."/>
            <person name="Lago L.A."/>
            <person name="Lai C.-Y."/>
            <person name="Laidlaw J."/>
            <person name="Lara F."/>
            <person name="Le T.-K."/>
            <person name="Lee S.L."/>
            <person name="Legall F.H."/>
            <person name="Lemon S.J."/>
            <person name="Lewis L.R."/>
            <person name="Li B."/>
            <person name="Liu Y."/>
            <person name="Liu Y.-S."/>
            <person name="Lopez J."/>
            <person name="Lozado R.J."/>
            <person name="Lu J."/>
            <person name="Madu R.C."/>
            <person name="Maheshwari M."/>
            <person name="Maheshwari R."/>
            <person name="Malloy K."/>
            <person name="Martinez E."/>
            <person name="Mathew T."/>
            <person name="Mercado I.C."/>
            <person name="Mercado C."/>
            <person name="Meyer B."/>
            <person name="Montgomery K."/>
            <person name="Morgan M.B."/>
            <person name="Munidasa M."/>
            <person name="Nazareth L.V."/>
            <person name="Nelson J."/>
            <person name="Ng B.M."/>
            <person name="Nguyen N.B."/>
            <person name="Nguyen P.Q."/>
            <person name="Nguyen T."/>
            <person name="Obregon M."/>
            <person name="Okwuonu G.O."/>
            <person name="Onwere C.G."/>
            <person name="Orozco G."/>
            <person name="Parra A."/>
            <person name="Patel S."/>
            <person name="Patil S."/>
            <person name="Perez A."/>
            <person name="Perez Y."/>
            <person name="Pham C."/>
            <person name="Primus E.L."/>
            <person name="Pu L.-L."/>
            <person name="Puazo M."/>
            <person name="Qin X."/>
            <person name="Quiroz J.B."/>
            <person name="Reese J."/>
            <person name="Richards S."/>
            <person name="Rives C.M."/>
            <person name="Robberts R."/>
            <person name="Ruiz S.J."/>
            <person name="Ruiz M.J."/>
            <person name="Santibanez J."/>
            <person name="Schneider B.W."/>
            <person name="Sisson I."/>
            <person name="Smith M."/>
            <person name="Sodergren E."/>
            <person name="Song X.-Z."/>
            <person name="Song B.B."/>
            <person name="Summersgill H."/>
            <person name="Thelus R."/>
            <person name="Thornton R.D."/>
            <person name="Trejos Z.Y."/>
            <person name="Usmani K."/>
            <person name="Vattathil S."/>
            <person name="Villasana D."/>
            <person name="Walker D.L."/>
            <person name="Wang S."/>
            <person name="Wang K."/>
            <person name="White C.S."/>
            <person name="Williams A.C."/>
            <person name="Williamson J."/>
            <person name="Wilson K."/>
            <person name="Woghiren I.O."/>
            <person name="Woodworth J.R."/>
            <person name="Worley K.C."/>
            <person name="Wright R.A."/>
            <person name="Wu W."/>
            <person name="Young L."/>
            <person name="Zhang L."/>
            <person name="Zhang J."/>
            <person name="Zhu Y."/>
            <person name="Muzny D.M."/>
            <person name="Weinstock G."/>
            <person name="Gibbs R.A."/>
        </authorList>
    </citation>
    <scope>NUCLEOTIDE SEQUENCE [LARGE SCALE GENOMIC DNA]</scope>
    <source>
        <strain evidence="7">LSR1</strain>
    </source>
</reference>
<dbReference type="EnsemblMetazoa" id="XM_001950731.5">
    <property type="protein sequence ID" value="XP_001950766.2"/>
    <property type="gene ID" value="LOC100169508"/>
</dbReference>
<evidence type="ECO:0000313" key="6">
    <source>
        <dbReference type="EnsemblMetazoa" id="XP_001950766.2"/>
    </source>
</evidence>